<evidence type="ECO:0000313" key="2">
    <source>
        <dbReference type="EMBL" id="QHV94011.1"/>
    </source>
</evidence>
<gene>
    <name evidence="2" type="ORF">GJR95_02760</name>
</gene>
<evidence type="ECO:0000313" key="3">
    <source>
        <dbReference type="Proteomes" id="UP000464577"/>
    </source>
</evidence>
<dbReference type="EMBL" id="CP045997">
    <property type="protein sequence ID" value="QHV94011.1"/>
    <property type="molecule type" value="Genomic_DNA"/>
</dbReference>
<feature type="domain" description="Large polyvalent protein-associated" evidence="1">
    <location>
        <begin position="250"/>
        <end position="318"/>
    </location>
</feature>
<sequence length="326" mass="37643">MLQLKKPIGTVSPKERRLGLVPVFASQKYVDTNTRVSVGSRVNAYWDENGFTPIYKGFSRTKRTVSADDINRAVIKFRLKGIEFGNWLTNEDAYNYLAALVIALKDLTRIVGYSNIGLNGTIGIAFGARGHQRAAGHFEPDTFMINMTRYKRYIEDLSGRRIDVPKSVKFMETGGVGSLAHEYGHALDYFFGTFVEQSKFYRSLTYGSDTSLITKNIDKKGSLRYQMTEIIQAIQQTRSYRFMRKSLVTKGESDSYWLRHNELWARLFEVWVNYKMREKGITNRFLHKEKYKSLAKSIGCYQTQTEFSRIRPLVDRLMLYIAKLAN</sequence>
<name>A0A6P1VL66_9BACT</name>
<dbReference type="AlphaFoldDB" id="A0A6P1VL66"/>
<keyword evidence="3" id="KW-1185">Reference proteome</keyword>
<protein>
    <recommendedName>
        <fullName evidence="1">Large polyvalent protein-associated domain-containing protein</fullName>
    </recommendedName>
</protein>
<dbReference type="InterPro" id="IPR041047">
    <property type="entry name" value="LPD1"/>
</dbReference>
<evidence type="ECO:0000259" key="1">
    <source>
        <dbReference type="Pfam" id="PF18796"/>
    </source>
</evidence>
<reference evidence="2 3" key="1">
    <citation type="submission" date="2019-11" db="EMBL/GenBank/DDBJ databases">
        <title>Spirosoma endbachense sp. nov., isolated from a natural salt meadow.</title>
        <authorList>
            <person name="Rojas J."/>
            <person name="Ambika Manirajan B."/>
            <person name="Ratering S."/>
            <person name="Suarez C."/>
            <person name="Geissler-Plaum R."/>
            <person name="Schnell S."/>
        </authorList>
    </citation>
    <scope>NUCLEOTIDE SEQUENCE [LARGE SCALE GENOMIC DNA]</scope>
    <source>
        <strain evidence="2 3">I-24</strain>
    </source>
</reference>
<organism evidence="2 3">
    <name type="scientific">Spirosoma endbachense</name>
    <dbReference type="NCBI Taxonomy" id="2666025"/>
    <lineage>
        <taxon>Bacteria</taxon>
        <taxon>Pseudomonadati</taxon>
        <taxon>Bacteroidota</taxon>
        <taxon>Cytophagia</taxon>
        <taxon>Cytophagales</taxon>
        <taxon>Cytophagaceae</taxon>
        <taxon>Spirosoma</taxon>
    </lineage>
</organism>
<proteinExistence type="predicted"/>
<dbReference type="Proteomes" id="UP000464577">
    <property type="component" value="Chromosome"/>
</dbReference>
<dbReference type="KEGG" id="senf:GJR95_02760"/>
<dbReference type="RefSeq" id="WP_162384432.1">
    <property type="nucleotide sequence ID" value="NZ_CP045997.1"/>
</dbReference>
<dbReference type="Pfam" id="PF18796">
    <property type="entry name" value="LPD1"/>
    <property type="match status" value="1"/>
</dbReference>
<accession>A0A6P1VL66</accession>